<dbReference type="KEGG" id="ccot:CCAX7_60690"/>
<accession>A0A402CW48</accession>
<keyword evidence="3" id="KW-1185">Reference proteome</keyword>
<protein>
    <recommendedName>
        <fullName evidence="1">Histidine kinase/HSP90-like ATPase domain-containing protein</fullName>
    </recommendedName>
</protein>
<dbReference type="InterPro" id="IPR003594">
    <property type="entry name" value="HATPase_dom"/>
</dbReference>
<dbReference type="Pfam" id="PF13581">
    <property type="entry name" value="HATPase_c_2"/>
    <property type="match status" value="1"/>
</dbReference>
<dbReference type="InterPro" id="IPR036890">
    <property type="entry name" value="HATPase_C_sf"/>
</dbReference>
<organism evidence="2 3">
    <name type="scientific">Capsulimonas corticalis</name>
    <dbReference type="NCBI Taxonomy" id="2219043"/>
    <lineage>
        <taxon>Bacteria</taxon>
        <taxon>Bacillati</taxon>
        <taxon>Armatimonadota</taxon>
        <taxon>Armatimonadia</taxon>
        <taxon>Capsulimonadales</taxon>
        <taxon>Capsulimonadaceae</taxon>
        <taxon>Capsulimonas</taxon>
    </lineage>
</organism>
<proteinExistence type="predicted"/>
<dbReference type="Gene3D" id="3.30.565.10">
    <property type="entry name" value="Histidine kinase-like ATPase, C-terminal domain"/>
    <property type="match status" value="1"/>
</dbReference>
<reference evidence="2 3" key="1">
    <citation type="journal article" date="2019" name="Int. J. Syst. Evol. Microbiol.">
        <title>Capsulimonas corticalis gen. nov., sp. nov., an aerobic capsulated bacterium, of a novel bacterial order, Capsulimonadales ord. nov., of the class Armatimonadia of the phylum Armatimonadetes.</title>
        <authorList>
            <person name="Li J."/>
            <person name="Kudo C."/>
            <person name="Tonouchi A."/>
        </authorList>
    </citation>
    <scope>NUCLEOTIDE SEQUENCE [LARGE SCALE GENOMIC DNA]</scope>
    <source>
        <strain evidence="2 3">AX-7</strain>
    </source>
</reference>
<evidence type="ECO:0000313" key="2">
    <source>
        <dbReference type="EMBL" id="BDI34018.1"/>
    </source>
</evidence>
<sequence>MSSAVQSAPNPSRRSGMPWVIPLLLLGVAYSLLWLTLTRQLSHNEIMQRCVLVNPNLARIWSVGHIEIGLAYAGVFASMTYHIVRAAASDTTHRRDLLYGAVYVIASFLLDFFCVYHFQPFVALLVGDAIVMTFTLVVSRQVWFQRLLGIFVPFIFFSCAVGHFLEGVSYWKLTYPLNVPWTMVTADVGFAVLVNASRFPAFIKGQDITDGLAGMREDAAAKHQFLRDMLLSATRNRLNLCDTLDDLPRPLPLVEPPISLSRETLAHARRRAVEAGRDRRFSDEALDAVQTAVGEAAMNAIVHGSDGELTLRADSSTLQIWVVDHGEGVRLSQLPRTALAQGYSTAGAEGQGFSLMLNMASRLDLLTSRSGTTIVLTIQPAQVPAEPVAV</sequence>
<feature type="domain" description="Histidine kinase/HSP90-like ATPase" evidence="1">
    <location>
        <begin position="261"/>
        <end position="377"/>
    </location>
</feature>
<dbReference type="AlphaFoldDB" id="A0A402CW48"/>
<evidence type="ECO:0000259" key="1">
    <source>
        <dbReference type="Pfam" id="PF13581"/>
    </source>
</evidence>
<gene>
    <name evidence="2" type="ORF">CCAX7_60690</name>
</gene>
<dbReference type="RefSeq" id="WP_165864211.1">
    <property type="nucleotide sequence ID" value="NZ_AP025739.1"/>
</dbReference>
<dbReference type="Proteomes" id="UP000287394">
    <property type="component" value="Chromosome"/>
</dbReference>
<dbReference type="EMBL" id="AP025739">
    <property type="protein sequence ID" value="BDI34018.1"/>
    <property type="molecule type" value="Genomic_DNA"/>
</dbReference>
<evidence type="ECO:0000313" key="3">
    <source>
        <dbReference type="Proteomes" id="UP000287394"/>
    </source>
</evidence>
<name>A0A402CW48_9BACT</name>
<dbReference type="SUPFAM" id="SSF55874">
    <property type="entry name" value="ATPase domain of HSP90 chaperone/DNA topoisomerase II/histidine kinase"/>
    <property type="match status" value="1"/>
</dbReference>